<dbReference type="Proteomes" id="UP000521872">
    <property type="component" value="Unassembled WGS sequence"/>
</dbReference>
<gene>
    <name evidence="2" type="ORF">D9613_008499</name>
</gene>
<dbReference type="Gene3D" id="1.10.1520.10">
    <property type="entry name" value="Ribonuclease III domain"/>
    <property type="match status" value="2"/>
</dbReference>
<dbReference type="PANTHER" id="PTHR28160:SF1">
    <property type="entry name" value="LARGE RIBOSOMAL SUBUNIT PROTEIN ML57"/>
    <property type="match status" value="1"/>
</dbReference>
<evidence type="ECO:0000256" key="1">
    <source>
        <dbReference type="SAM" id="MobiDB-lite"/>
    </source>
</evidence>
<dbReference type="SUPFAM" id="SSF69065">
    <property type="entry name" value="RNase III domain-like"/>
    <property type="match status" value="1"/>
</dbReference>
<dbReference type="PANTHER" id="PTHR28160">
    <property type="entry name" value="54S RIBOSOMAL PROTEIN L15, MITOCHONDRIAL"/>
    <property type="match status" value="1"/>
</dbReference>
<evidence type="ECO:0008006" key="4">
    <source>
        <dbReference type="Google" id="ProtNLM"/>
    </source>
</evidence>
<protein>
    <recommendedName>
        <fullName evidence="4">RNase III domain-containing protein</fullName>
    </recommendedName>
</protein>
<proteinExistence type="predicted"/>
<evidence type="ECO:0000313" key="2">
    <source>
        <dbReference type="EMBL" id="KAF4616811.1"/>
    </source>
</evidence>
<evidence type="ECO:0000313" key="3">
    <source>
        <dbReference type="Proteomes" id="UP000521872"/>
    </source>
</evidence>
<organism evidence="2 3">
    <name type="scientific">Agrocybe pediades</name>
    <dbReference type="NCBI Taxonomy" id="84607"/>
    <lineage>
        <taxon>Eukaryota</taxon>
        <taxon>Fungi</taxon>
        <taxon>Dikarya</taxon>
        <taxon>Basidiomycota</taxon>
        <taxon>Agaricomycotina</taxon>
        <taxon>Agaricomycetes</taxon>
        <taxon>Agaricomycetidae</taxon>
        <taxon>Agaricales</taxon>
        <taxon>Agaricineae</taxon>
        <taxon>Strophariaceae</taxon>
        <taxon>Agrocybe</taxon>
    </lineage>
</organism>
<dbReference type="GO" id="GO:0006396">
    <property type="term" value="P:RNA processing"/>
    <property type="evidence" value="ECO:0007669"/>
    <property type="project" value="InterPro"/>
</dbReference>
<sequence>MSRVARCISSPLRACSYSKSSLVARSAVLPGARAYGATAFQQRETAPHQEENRPRRPARDSRSANDFGRTRSGSSREAEQEEEYDSIPGRQIDASVEVPPHFSEYLERLFSPLKFPPELAQRILTHASHRDARRGHNAGLSFIGALSRFPEPKGCETEAEITGRRVLSSYLLMFLQSSPELTPQHDFEEILASTLHTNLLGEHVGHEWGVGQVLVWQPAASASKLNGERTELSVLRSAGLYKVQGEAIQAIMGAIYQQYGASVAHRVFHTRLLPLLKVKGGLPQAFYAHADRVLKTIGGENVPLLKQNNTKVEVESALSA</sequence>
<dbReference type="InterPro" id="IPR040030">
    <property type="entry name" value="Ribosomal_mL57"/>
</dbReference>
<dbReference type="EMBL" id="JAACJL010000031">
    <property type="protein sequence ID" value="KAF4616811.1"/>
    <property type="molecule type" value="Genomic_DNA"/>
</dbReference>
<dbReference type="GO" id="GO:0032543">
    <property type="term" value="P:mitochondrial translation"/>
    <property type="evidence" value="ECO:0007669"/>
    <property type="project" value="InterPro"/>
</dbReference>
<dbReference type="GO" id="GO:0005762">
    <property type="term" value="C:mitochondrial large ribosomal subunit"/>
    <property type="evidence" value="ECO:0007669"/>
    <property type="project" value="InterPro"/>
</dbReference>
<dbReference type="GO" id="GO:0004525">
    <property type="term" value="F:ribonuclease III activity"/>
    <property type="evidence" value="ECO:0007669"/>
    <property type="project" value="InterPro"/>
</dbReference>
<accession>A0A8H4VN56</accession>
<feature type="region of interest" description="Disordered" evidence="1">
    <location>
        <begin position="38"/>
        <end position="93"/>
    </location>
</feature>
<reference evidence="2 3" key="1">
    <citation type="submission" date="2019-12" db="EMBL/GenBank/DDBJ databases">
        <authorList>
            <person name="Floudas D."/>
            <person name="Bentzer J."/>
            <person name="Ahren D."/>
            <person name="Johansson T."/>
            <person name="Persson P."/>
            <person name="Tunlid A."/>
        </authorList>
    </citation>
    <scope>NUCLEOTIDE SEQUENCE [LARGE SCALE GENOMIC DNA]</scope>
    <source>
        <strain evidence="2 3">CBS 102.39</strain>
    </source>
</reference>
<dbReference type="AlphaFoldDB" id="A0A8H4VN56"/>
<dbReference type="InterPro" id="IPR036389">
    <property type="entry name" value="RNase_III_sf"/>
</dbReference>
<comment type="caution">
    <text evidence="2">The sequence shown here is derived from an EMBL/GenBank/DDBJ whole genome shotgun (WGS) entry which is preliminary data.</text>
</comment>
<keyword evidence="3" id="KW-1185">Reference proteome</keyword>
<name>A0A8H4VN56_9AGAR</name>
<feature type="compositionally biased region" description="Basic and acidic residues" evidence="1">
    <location>
        <begin position="45"/>
        <end position="63"/>
    </location>
</feature>
<dbReference type="GO" id="GO:0003735">
    <property type="term" value="F:structural constituent of ribosome"/>
    <property type="evidence" value="ECO:0007669"/>
    <property type="project" value="InterPro"/>
</dbReference>